<reference evidence="1 2" key="1">
    <citation type="journal article" date="2014" name="BMC Genomics">
        <title>Genome sequencing of four Aureobasidium pullulans varieties: biotechnological potential, stress tolerance, and description of new species.</title>
        <authorList>
            <person name="Gostin Ar C."/>
            <person name="Ohm R.A."/>
            <person name="Kogej T."/>
            <person name="Sonjak S."/>
            <person name="Turk M."/>
            <person name="Zajc J."/>
            <person name="Zalar P."/>
            <person name="Grube M."/>
            <person name="Sun H."/>
            <person name="Han J."/>
            <person name="Sharma A."/>
            <person name="Chiniquy J."/>
            <person name="Ngan C.Y."/>
            <person name="Lipzen A."/>
            <person name="Barry K."/>
            <person name="Grigoriev I.V."/>
            <person name="Gunde-Cimerman N."/>
        </authorList>
    </citation>
    <scope>NUCLEOTIDE SEQUENCE [LARGE SCALE GENOMIC DNA]</scope>
    <source>
        <strain evidence="1 2">EXF-2481</strain>
    </source>
</reference>
<organism evidence="1 2">
    <name type="scientific">Aureobasidium subglaciale (strain EXF-2481)</name>
    <name type="common">Aureobasidium pullulans var. subglaciale</name>
    <dbReference type="NCBI Taxonomy" id="1043005"/>
    <lineage>
        <taxon>Eukaryota</taxon>
        <taxon>Fungi</taxon>
        <taxon>Dikarya</taxon>
        <taxon>Ascomycota</taxon>
        <taxon>Pezizomycotina</taxon>
        <taxon>Dothideomycetes</taxon>
        <taxon>Dothideomycetidae</taxon>
        <taxon>Dothideales</taxon>
        <taxon>Saccotheciaceae</taxon>
        <taxon>Aureobasidium</taxon>
    </lineage>
</organism>
<dbReference type="GeneID" id="25368335"/>
<gene>
    <name evidence="1" type="ORF">AUEXF2481DRAFT_475827</name>
</gene>
<dbReference type="HOGENOM" id="CLU_2978753_0_0_1"/>
<protein>
    <submittedName>
        <fullName evidence="1">Uncharacterized protein</fullName>
    </submittedName>
</protein>
<dbReference type="AlphaFoldDB" id="A0A074YVS8"/>
<keyword evidence="2" id="KW-1185">Reference proteome</keyword>
<dbReference type="EMBL" id="KL584752">
    <property type="protein sequence ID" value="KEQ98267.1"/>
    <property type="molecule type" value="Genomic_DNA"/>
</dbReference>
<proteinExistence type="predicted"/>
<dbReference type="RefSeq" id="XP_013347042.1">
    <property type="nucleotide sequence ID" value="XM_013491588.1"/>
</dbReference>
<sequence>MNHLTDSKNTLPFHSYCFCVTLSSRYPIFSKRARARIQNYQSEDFDMSSKPLELRRDE</sequence>
<name>A0A074YVS8_AURSE</name>
<dbReference type="Proteomes" id="UP000030641">
    <property type="component" value="Unassembled WGS sequence"/>
</dbReference>
<evidence type="ECO:0000313" key="1">
    <source>
        <dbReference type="EMBL" id="KEQ98267.1"/>
    </source>
</evidence>
<evidence type="ECO:0000313" key="2">
    <source>
        <dbReference type="Proteomes" id="UP000030641"/>
    </source>
</evidence>
<accession>A0A074YVS8</accession>
<dbReference type="InParanoid" id="A0A074YVS8"/>